<evidence type="ECO:0000256" key="5">
    <source>
        <dbReference type="ARBA" id="ARBA00022777"/>
    </source>
</evidence>
<evidence type="ECO:0000313" key="13">
    <source>
        <dbReference type="Proteomes" id="UP000787472"/>
    </source>
</evidence>
<dbReference type="InterPro" id="IPR011009">
    <property type="entry name" value="Kinase-like_dom_sf"/>
</dbReference>
<feature type="domain" description="PPM-type phosphatase" evidence="11">
    <location>
        <begin position="18"/>
        <end position="247"/>
    </location>
</feature>
<sequence>MSMIEDIKAQVPQVLRVSVGGYTTAGVKERNEDAFAAKLPSSPGVVNYKGIVACIADGVSCSDNAQQASITSVTQFIADYYSTPDSWSVKKSAARVLTSLNAWLFHHGQQSDLRHNGLVTTFSGVVFKSTTAHILHAGDSRIYRFREGALEQLTRDHSHNQYGRKSFITRALGMDSRLEVDYRQESLQVGDLLVFTTDGVHDFLSSQQALELLGGAGEDLEAAAKASVELALANGSDDNLSCLLVRIEALPQADVDEVYRQLTELVIPPVLDVGNKIDHFEVQKVIHSGTRSHLYLVKDLVTRRRLILKAPSENFSEDPQYLEGFIREQWVGRRLNSPYVMKIFEHPQSSPFLYHLCEFIEGQTLRQWMHDNPSPSFDEVRVMAETMIRGIRVFERMGMVHRDLKPENIIITPQKKMVIIDFGTVKVDGLDEIDSPLGEEVPVGSVDYIAPEYLRGERGLHQSDIFSLGVMVYEMFTGKLPYKTSVQQQRNPQRYQDWHYTSARNHRKDIPLWLDLALEKACAESPAQRYAVMSEFLTDISTPNHQLVKERQGAPLLKRNPLLFWQCMSMALLVLVLVEAWLLSQ</sequence>
<keyword evidence="2" id="KW-0723">Serine/threonine-protein kinase</keyword>
<comment type="caution">
    <text evidence="12">The sequence shown here is derived from an EMBL/GenBank/DDBJ whole genome shotgun (WGS) entry which is preliminary data.</text>
</comment>
<dbReference type="CDD" id="cd00143">
    <property type="entry name" value="PP2Cc"/>
    <property type="match status" value="1"/>
</dbReference>
<dbReference type="Pfam" id="PF13672">
    <property type="entry name" value="PP2C_2"/>
    <property type="match status" value="1"/>
</dbReference>
<dbReference type="SMART" id="SM00331">
    <property type="entry name" value="PP2C_SIG"/>
    <property type="match status" value="1"/>
</dbReference>
<organism evidence="12 13">
    <name type="scientific">Pseudomaricurvus hydrocarbonicus</name>
    <dbReference type="NCBI Taxonomy" id="1470433"/>
    <lineage>
        <taxon>Bacteria</taxon>
        <taxon>Pseudomonadati</taxon>
        <taxon>Pseudomonadota</taxon>
        <taxon>Gammaproteobacteria</taxon>
        <taxon>Cellvibrionales</taxon>
        <taxon>Cellvibrionaceae</taxon>
        <taxon>Pseudomaricurvus</taxon>
    </lineage>
</organism>
<proteinExistence type="predicted"/>
<dbReference type="InterPro" id="IPR050236">
    <property type="entry name" value="Ser_Thr_kinase_AGC"/>
</dbReference>
<keyword evidence="9" id="KW-0812">Transmembrane</keyword>
<dbReference type="InterPro" id="IPR001932">
    <property type="entry name" value="PPM-type_phosphatase-like_dom"/>
</dbReference>
<keyword evidence="3" id="KW-0808">Transferase</keyword>
<evidence type="ECO:0000256" key="6">
    <source>
        <dbReference type="ARBA" id="ARBA00022840"/>
    </source>
</evidence>
<dbReference type="PROSITE" id="PS50011">
    <property type="entry name" value="PROTEIN_KINASE_DOM"/>
    <property type="match status" value="1"/>
</dbReference>
<dbReference type="Pfam" id="PF00069">
    <property type="entry name" value="Pkinase"/>
    <property type="match status" value="1"/>
</dbReference>
<comment type="catalytic activity">
    <reaction evidence="8">
        <text>L-seryl-[protein] + ATP = O-phospho-L-seryl-[protein] + ADP + H(+)</text>
        <dbReference type="Rhea" id="RHEA:17989"/>
        <dbReference type="Rhea" id="RHEA-COMP:9863"/>
        <dbReference type="Rhea" id="RHEA-COMP:11604"/>
        <dbReference type="ChEBI" id="CHEBI:15378"/>
        <dbReference type="ChEBI" id="CHEBI:29999"/>
        <dbReference type="ChEBI" id="CHEBI:30616"/>
        <dbReference type="ChEBI" id="CHEBI:83421"/>
        <dbReference type="ChEBI" id="CHEBI:456216"/>
        <dbReference type="EC" id="2.7.11.1"/>
    </reaction>
</comment>
<evidence type="ECO:0000256" key="7">
    <source>
        <dbReference type="ARBA" id="ARBA00047899"/>
    </source>
</evidence>
<dbReference type="InterPro" id="IPR008271">
    <property type="entry name" value="Ser/Thr_kinase_AS"/>
</dbReference>
<accession>A0A9E5ML77</accession>
<dbReference type="PROSITE" id="PS51746">
    <property type="entry name" value="PPM_2"/>
    <property type="match status" value="1"/>
</dbReference>
<keyword evidence="13" id="KW-1185">Reference proteome</keyword>
<dbReference type="InterPro" id="IPR000719">
    <property type="entry name" value="Prot_kinase_dom"/>
</dbReference>
<evidence type="ECO:0000256" key="8">
    <source>
        <dbReference type="ARBA" id="ARBA00048679"/>
    </source>
</evidence>
<evidence type="ECO:0000256" key="9">
    <source>
        <dbReference type="SAM" id="Phobius"/>
    </source>
</evidence>
<name>A0A9E5ML77_9GAMM</name>
<dbReference type="SMART" id="SM00220">
    <property type="entry name" value="S_TKc"/>
    <property type="match status" value="1"/>
</dbReference>
<dbReference type="EC" id="2.7.11.1" evidence="1"/>
<feature type="domain" description="Protein kinase" evidence="10">
    <location>
        <begin position="280"/>
        <end position="548"/>
    </location>
</feature>
<dbReference type="GO" id="GO:0004674">
    <property type="term" value="F:protein serine/threonine kinase activity"/>
    <property type="evidence" value="ECO:0007669"/>
    <property type="project" value="UniProtKB-KW"/>
</dbReference>
<gene>
    <name evidence="12" type="ORF">G8770_00445</name>
</gene>
<dbReference type="Gene3D" id="3.60.40.10">
    <property type="entry name" value="PPM-type phosphatase domain"/>
    <property type="match status" value="1"/>
</dbReference>
<dbReference type="PANTHER" id="PTHR24356">
    <property type="entry name" value="SERINE/THREONINE-PROTEIN KINASE"/>
    <property type="match status" value="1"/>
</dbReference>
<dbReference type="InterPro" id="IPR036457">
    <property type="entry name" value="PPM-type-like_dom_sf"/>
</dbReference>
<dbReference type="CDD" id="cd14014">
    <property type="entry name" value="STKc_PknB_like"/>
    <property type="match status" value="1"/>
</dbReference>
<evidence type="ECO:0000313" key="12">
    <source>
        <dbReference type="EMBL" id="NHO64013.1"/>
    </source>
</evidence>
<keyword evidence="6" id="KW-0067">ATP-binding</keyword>
<keyword evidence="9" id="KW-1133">Transmembrane helix</keyword>
<dbReference type="EMBL" id="JAAONZ010000001">
    <property type="protein sequence ID" value="NHO64013.1"/>
    <property type="molecule type" value="Genomic_DNA"/>
</dbReference>
<dbReference type="AlphaFoldDB" id="A0A9E5ML77"/>
<dbReference type="Gene3D" id="1.10.510.10">
    <property type="entry name" value="Transferase(Phosphotransferase) domain 1"/>
    <property type="match status" value="1"/>
</dbReference>
<dbReference type="GO" id="GO:0005524">
    <property type="term" value="F:ATP binding"/>
    <property type="evidence" value="ECO:0007669"/>
    <property type="project" value="UniProtKB-KW"/>
</dbReference>
<keyword evidence="5 12" id="KW-0418">Kinase</keyword>
<keyword evidence="9" id="KW-0472">Membrane</keyword>
<evidence type="ECO:0000256" key="1">
    <source>
        <dbReference type="ARBA" id="ARBA00012513"/>
    </source>
</evidence>
<evidence type="ECO:0000259" key="10">
    <source>
        <dbReference type="PROSITE" id="PS50011"/>
    </source>
</evidence>
<dbReference type="PANTHER" id="PTHR24356:SF1">
    <property type="entry name" value="SERINE_THREONINE-PROTEIN KINASE GREATWALL"/>
    <property type="match status" value="1"/>
</dbReference>
<protein>
    <recommendedName>
        <fullName evidence="1">non-specific serine/threonine protein kinase</fullName>
        <ecNumber evidence="1">2.7.11.1</ecNumber>
    </recommendedName>
</protein>
<dbReference type="PROSITE" id="PS00108">
    <property type="entry name" value="PROTEIN_KINASE_ST"/>
    <property type="match status" value="1"/>
</dbReference>
<comment type="catalytic activity">
    <reaction evidence="7">
        <text>L-threonyl-[protein] + ATP = O-phospho-L-threonyl-[protein] + ADP + H(+)</text>
        <dbReference type="Rhea" id="RHEA:46608"/>
        <dbReference type="Rhea" id="RHEA-COMP:11060"/>
        <dbReference type="Rhea" id="RHEA-COMP:11605"/>
        <dbReference type="ChEBI" id="CHEBI:15378"/>
        <dbReference type="ChEBI" id="CHEBI:30013"/>
        <dbReference type="ChEBI" id="CHEBI:30616"/>
        <dbReference type="ChEBI" id="CHEBI:61977"/>
        <dbReference type="ChEBI" id="CHEBI:456216"/>
        <dbReference type="EC" id="2.7.11.1"/>
    </reaction>
</comment>
<evidence type="ECO:0000256" key="2">
    <source>
        <dbReference type="ARBA" id="ARBA00022527"/>
    </source>
</evidence>
<feature type="transmembrane region" description="Helical" evidence="9">
    <location>
        <begin position="562"/>
        <end position="583"/>
    </location>
</feature>
<evidence type="ECO:0000256" key="3">
    <source>
        <dbReference type="ARBA" id="ARBA00022679"/>
    </source>
</evidence>
<evidence type="ECO:0000256" key="4">
    <source>
        <dbReference type="ARBA" id="ARBA00022741"/>
    </source>
</evidence>
<dbReference type="RefSeq" id="WP_167180627.1">
    <property type="nucleotide sequence ID" value="NZ_JAAONZ010000001.1"/>
</dbReference>
<evidence type="ECO:0000259" key="11">
    <source>
        <dbReference type="PROSITE" id="PS51746"/>
    </source>
</evidence>
<dbReference type="SUPFAM" id="SSF81606">
    <property type="entry name" value="PP2C-like"/>
    <property type="match status" value="1"/>
</dbReference>
<dbReference type="SMART" id="SM00332">
    <property type="entry name" value="PP2Cc"/>
    <property type="match status" value="1"/>
</dbReference>
<dbReference type="GO" id="GO:0035556">
    <property type="term" value="P:intracellular signal transduction"/>
    <property type="evidence" value="ECO:0007669"/>
    <property type="project" value="TreeGrafter"/>
</dbReference>
<keyword evidence="4" id="KW-0547">Nucleotide-binding</keyword>
<dbReference type="SUPFAM" id="SSF56112">
    <property type="entry name" value="Protein kinase-like (PK-like)"/>
    <property type="match status" value="1"/>
</dbReference>
<dbReference type="Proteomes" id="UP000787472">
    <property type="component" value="Unassembled WGS sequence"/>
</dbReference>
<reference evidence="12" key="1">
    <citation type="submission" date="2020-03" db="EMBL/GenBank/DDBJ databases">
        <authorList>
            <person name="Guo F."/>
        </authorList>
    </citation>
    <scope>NUCLEOTIDE SEQUENCE</scope>
    <source>
        <strain evidence="12">JCM 30134</strain>
    </source>
</reference>